<sequence>MITRKGPKFAKCSSVQLSLKL</sequence>
<protein>
    <submittedName>
        <fullName evidence="1">BRCA2B</fullName>
    </submittedName>
</protein>
<reference evidence="1" key="2">
    <citation type="journal article" date="2015" name="Data Brief">
        <title>Shoot transcriptome of the giant reed, Arundo donax.</title>
        <authorList>
            <person name="Barrero R.A."/>
            <person name="Guerrero F.D."/>
            <person name="Moolhuijzen P."/>
            <person name="Goolsby J.A."/>
            <person name="Tidwell J."/>
            <person name="Bellgard S.E."/>
            <person name="Bellgard M.I."/>
        </authorList>
    </citation>
    <scope>NUCLEOTIDE SEQUENCE</scope>
    <source>
        <tissue evidence="1">Shoot tissue taken approximately 20 cm above the soil surface</tissue>
    </source>
</reference>
<reference evidence="1" key="1">
    <citation type="submission" date="2014-09" db="EMBL/GenBank/DDBJ databases">
        <authorList>
            <person name="Magalhaes I.L.F."/>
            <person name="Oliveira U."/>
            <person name="Santos F.R."/>
            <person name="Vidigal T.H.D.A."/>
            <person name="Brescovit A.D."/>
            <person name="Santos A.J."/>
        </authorList>
    </citation>
    <scope>NUCLEOTIDE SEQUENCE</scope>
    <source>
        <tissue evidence="1">Shoot tissue taken approximately 20 cm above the soil surface</tissue>
    </source>
</reference>
<dbReference type="EMBL" id="GBRH01203323">
    <property type="protein sequence ID" value="JAD94572.1"/>
    <property type="molecule type" value="Transcribed_RNA"/>
</dbReference>
<evidence type="ECO:0000313" key="1">
    <source>
        <dbReference type="EMBL" id="JAD94572.1"/>
    </source>
</evidence>
<accession>A0A0A9EEX9</accession>
<dbReference type="AlphaFoldDB" id="A0A0A9EEX9"/>
<organism evidence="1">
    <name type="scientific">Arundo donax</name>
    <name type="common">Giant reed</name>
    <name type="synonym">Donax arundinaceus</name>
    <dbReference type="NCBI Taxonomy" id="35708"/>
    <lineage>
        <taxon>Eukaryota</taxon>
        <taxon>Viridiplantae</taxon>
        <taxon>Streptophyta</taxon>
        <taxon>Embryophyta</taxon>
        <taxon>Tracheophyta</taxon>
        <taxon>Spermatophyta</taxon>
        <taxon>Magnoliopsida</taxon>
        <taxon>Liliopsida</taxon>
        <taxon>Poales</taxon>
        <taxon>Poaceae</taxon>
        <taxon>PACMAD clade</taxon>
        <taxon>Arundinoideae</taxon>
        <taxon>Arundineae</taxon>
        <taxon>Arundo</taxon>
    </lineage>
</organism>
<name>A0A0A9EEX9_ARUDO</name>
<proteinExistence type="predicted"/>